<gene>
    <name evidence="1" type="ORF">Pmani_037813</name>
</gene>
<organism evidence="1 2">
    <name type="scientific">Petrolisthes manimaculis</name>
    <dbReference type="NCBI Taxonomy" id="1843537"/>
    <lineage>
        <taxon>Eukaryota</taxon>
        <taxon>Metazoa</taxon>
        <taxon>Ecdysozoa</taxon>
        <taxon>Arthropoda</taxon>
        <taxon>Crustacea</taxon>
        <taxon>Multicrustacea</taxon>
        <taxon>Malacostraca</taxon>
        <taxon>Eumalacostraca</taxon>
        <taxon>Eucarida</taxon>
        <taxon>Decapoda</taxon>
        <taxon>Pleocyemata</taxon>
        <taxon>Anomura</taxon>
        <taxon>Galatheoidea</taxon>
        <taxon>Porcellanidae</taxon>
        <taxon>Petrolisthes</taxon>
    </lineage>
</organism>
<protein>
    <submittedName>
        <fullName evidence="1">Uncharacterized protein</fullName>
    </submittedName>
</protein>
<name>A0AAE1TMY1_9EUCA</name>
<comment type="caution">
    <text evidence="1">The sequence shown here is derived from an EMBL/GenBank/DDBJ whole genome shotgun (WGS) entry which is preliminary data.</text>
</comment>
<evidence type="ECO:0000313" key="2">
    <source>
        <dbReference type="Proteomes" id="UP001292094"/>
    </source>
</evidence>
<dbReference type="AlphaFoldDB" id="A0AAE1TMY1"/>
<sequence length="93" mass="10210">MCTEVDQCFENTSGEMKEAKQRKALKGMAAGGRKEKGEKMSLKLNEKNGSADIVARSENQLSDHTVLQRFCGKKELSGNLLLGGKSSTTFKRI</sequence>
<accession>A0AAE1TMY1</accession>
<keyword evidence="2" id="KW-1185">Reference proteome</keyword>
<dbReference type="Proteomes" id="UP001292094">
    <property type="component" value="Unassembled WGS sequence"/>
</dbReference>
<reference evidence="1" key="1">
    <citation type="submission" date="2023-11" db="EMBL/GenBank/DDBJ databases">
        <title>Genome assemblies of two species of porcelain crab, Petrolisthes cinctipes and Petrolisthes manimaculis (Anomura: Porcellanidae).</title>
        <authorList>
            <person name="Angst P."/>
        </authorList>
    </citation>
    <scope>NUCLEOTIDE SEQUENCE</scope>
    <source>
        <strain evidence="1">PB745_02</strain>
        <tissue evidence="1">Gill</tissue>
    </source>
</reference>
<evidence type="ECO:0000313" key="1">
    <source>
        <dbReference type="EMBL" id="KAK4289205.1"/>
    </source>
</evidence>
<proteinExistence type="predicted"/>
<dbReference type="EMBL" id="JAWZYT010005941">
    <property type="protein sequence ID" value="KAK4289205.1"/>
    <property type="molecule type" value="Genomic_DNA"/>
</dbReference>